<feature type="chain" id="PRO_5014682322" evidence="2">
    <location>
        <begin position="20"/>
        <end position="165"/>
    </location>
</feature>
<accession>A0A2M3ZR84</accession>
<sequence length="165" mass="18197">MPRGLFRCLLSMIVRRVLAARCPEGSTVVPGGGTRRASIINRIPSTKYRISEIQSYDMPSTEDSPLSISTSGVALPFKQCRPITSVMMSAQKTQFRFRSNSIAITFFSPLIGSSIRSSVRRSMREIFSRCATIKNSSASSTGQGMDCGRNWDENPSTQTSPSIFR</sequence>
<keyword evidence="2" id="KW-0732">Signal</keyword>
<evidence type="ECO:0000256" key="1">
    <source>
        <dbReference type="SAM" id="MobiDB-lite"/>
    </source>
</evidence>
<evidence type="ECO:0000313" key="3">
    <source>
        <dbReference type="EMBL" id="MBW31087.1"/>
    </source>
</evidence>
<feature type="signal peptide" evidence="2">
    <location>
        <begin position="1"/>
        <end position="19"/>
    </location>
</feature>
<dbReference type="EMBL" id="GGFM01010336">
    <property type="protein sequence ID" value="MBW31087.1"/>
    <property type="molecule type" value="Transcribed_RNA"/>
</dbReference>
<proteinExistence type="predicted"/>
<dbReference type="AlphaFoldDB" id="A0A2M3ZR84"/>
<name>A0A2M3ZR84_9DIPT</name>
<feature type="compositionally biased region" description="Polar residues" evidence="1">
    <location>
        <begin position="153"/>
        <end position="165"/>
    </location>
</feature>
<organism evidence="3">
    <name type="scientific">Anopheles braziliensis</name>
    <dbReference type="NCBI Taxonomy" id="58242"/>
    <lineage>
        <taxon>Eukaryota</taxon>
        <taxon>Metazoa</taxon>
        <taxon>Ecdysozoa</taxon>
        <taxon>Arthropoda</taxon>
        <taxon>Hexapoda</taxon>
        <taxon>Insecta</taxon>
        <taxon>Pterygota</taxon>
        <taxon>Neoptera</taxon>
        <taxon>Endopterygota</taxon>
        <taxon>Diptera</taxon>
        <taxon>Nematocera</taxon>
        <taxon>Culicoidea</taxon>
        <taxon>Culicidae</taxon>
        <taxon>Anophelinae</taxon>
        <taxon>Anopheles</taxon>
    </lineage>
</organism>
<reference evidence="3" key="1">
    <citation type="submission" date="2018-01" db="EMBL/GenBank/DDBJ databases">
        <title>An insight into the sialome of Amazonian anophelines.</title>
        <authorList>
            <person name="Ribeiro J.M."/>
            <person name="Scarpassa V."/>
            <person name="Calvo E."/>
        </authorList>
    </citation>
    <scope>NUCLEOTIDE SEQUENCE</scope>
    <source>
        <tissue evidence="3">Salivary glands</tissue>
    </source>
</reference>
<evidence type="ECO:0000256" key="2">
    <source>
        <dbReference type="SAM" id="SignalP"/>
    </source>
</evidence>
<feature type="region of interest" description="Disordered" evidence="1">
    <location>
        <begin position="136"/>
        <end position="165"/>
    </location>
</feature>
<protein>
    <submittedName>
        <fullName evidence="3">Putative secreted peptide</fullName>
    </submittedName>
</protein>